<feature type="chain" id="PRO_5006414049" evidence="2">
    <location>
        <begin position="21"/>
        <end position="378"/>
    </location>
</feature>
<sequence length="378" mass="40823">MKFKKLATLGLAILTTLSLAACSDSDSGQKATNDQQPKVTQTSKQSSKKQSTTVAHHKQAVKQTTKAVSQQHSAILHKLVYYTNHESAGPTGDYYYVNGKAKLSGFIGLKAGDYHFANDSQGRSATARAVLTYAEYRLSRGSRQGDPLAPPAWPDNNPRVAINYGLTGRTYHGYLYNRSHSIGDSLLGTKSYTSQYNFTTGTRPQNVGADQDGGMRHAEETVENYWESHPGTKHTVDYETTPLYDGDETIPRGSIVAIRSSDGVVNTEIVVINSVEGIKINYNDGSSNAKPIAAHHAATHHRQSTASRSQGGSATQAAHSTTKQGKWTVAASGMVFVSDSNKFYTEVTTPGNYQYMSRSQAAASGATQAARGNQYARP</sequence>
<dbReference type="PATRIC" id="fig|1423786.4.peg.388"/>
<keyword evidence="2" id="KW-0732">Signal</keyword>
<dbReference type="GO" id="GO:0004519">
    <property type="term" value="F:endonuclease activity"/>
    <property type="evidence" value="ECO:0007669"/>
    <property type="project" value="UniProtKB-KW"/>
</dbReference>
<proteinExistence type="predicted"/>
<protein>
    <submittedName>
        <fullName evidence="4">DNA RNA non-specific endonuclease</fullName>
    </submittedName>
</protein>
<feature type="region of interest" description="Disordered" evidence="1">
    <location>
        <begin position="25"/>
        <end position="66"/>
    </location>
</feature>
<feature type="domain" description="Type VII secretion system protein EssD-like" evidence="3">
    <location>
        <begin position="159"/>
        <end position="260"/>
    </location>
</feature>
<dbReference type="InterPro" id="IPR044929">
    <property type="entry name" value="DNA/RNA_non-sp_Endonuclease_sf"/>
</dbReference>
<comment type="caution">
    <text evidence="4">The sequence shown here is derived from an EMBL/GenBank/DDBJ whole genome shotgun (WGS) entry which is preliminary data.</text>
</comment>
<dbReference type="Gene3D" id="3.40.570.10">
    <property type="entry name" value="Extracellular Endonuclease, subunit A"/>
    <property type="match status" value="1"/>
</dbReference>
<accession>A0A0R1YYY7</accession>
<gene>
    <name evidence="4" type="ORF">FD47_GL000376</name>
</gene>
<keyword evidence="4" id="KW-0378">Hydrolase</keyword>
<organism evidence="4 5">
    <name type="scientific">Lentilactobacillus parafarraginis DSM 18390 = JCM 14109</name>
    <dbReference type="NCBI Taxonomy" id="1423786"/>
    <lineage>
        <taxon>Bacteria</taxon>
        <taxon>Bacillati</taxon>
        <taxon>Bacillota</taxon>
        <taxon>Bacilli</taxon>
        <taxon>Lactobacillales</taxon>
        <taxon>Lactobacillaceae</taxon>
        <taxon>Lentilactobacillus</taxon>
    </lineage>
</organism>
<dbReference type="InterPro" id="IPR044927">
    <property type="entry name" value="Endonuclea_NS_2"/>
</dbReference>
<dbReference type="EMBL" id="AZFZ01000012">
    <property type="protein sequence ID" value="KRM44569.1"/>
    <property type="molecule type" value="Genomic_DNA"/>
</dbReference>
<feature type="region of interest" description="Disordered" evidence="1">
    <location>
        <begin position="293"/>
        <end position="324"/>
    </location>
</feature>
<feature type="compositionally biased region" description="Polar residues" evidence="1">
    <location>
        <begin position="304"/>
        <end position="324"/>
    </location>
</feature>
<keyword evidence="4" id="KW-0540">Nuclease</keyword>
<feature type="signal peptide" evidence="2">
    <location>
        <begin position="1"/>
        <end position="20"/>
    </location>
</feature>
<evidence type="ECO:0000313" key="4">
    <source>
        <dbReference type="EMBL" id="KRM44569.1"/>
    </source>
</evidence>
<keyword evidence="4" id="KW-0255">Endonuclease</keyword>
<reference evidence="4 5" key="1">
    <citation type="journal article" date="2015" name="Genome Announc.">
        <title>Expanding the biotechnology potential of lactobacilli through comparative genomics of 213 strains and associated genera.</title>
        <authorList>
            <person name="Sun Z."/>
            <person name="Harris H.M."/>
            <person name="McCann A."/>
            <person name="Guo C."/>
            <person name="Argimon S."/>
            <person name="Zhang W."/>
            <person name="Yang X."/>
            <person name="Jeffery I.B."/>
            <person name="Cooney J.C."/>
            <person name="Kagawa T.F."/>
            <person name="Liu W."/>
            <person name="Song Y."/>
            <person name="Salvetti E."/>
            <person name="Wrobel A."/>
            <person name="Rasinkangas P."/>
            <person name="Parkhill J."/>
            <person name="Rea M.C."/>
            <person name="O'Sullivan O."/>
            <person name="Ritari J."/>
            <person name="Douillard F.P."/>
            <person name="Paul Ross R."/>
            <person name="Yang R."/>
            <person name="Briner A.E."/>
            <person name="Felis G.E."/>
            <person name="de Vos W.M."/>
            <person name="Barrangou R."/>
            <person name="Klaenhammer T.R."/>
            <person name="Caufield P.W."/>
            <person name="Cui Y."/>
            <person name="Zhang H."/>
            <person name="O'Toole P.W."/>
        </authorList>
    </citation>
    <scope>NUCLEOTIDE SEQUENCE [LARGE SCALE GENOMIC DNA]</scope>
    <source>
        <strain evidence="4 5">DSM 18390</strain>
    </source>
</reference>
<dbReference type="Pfam" id="PF13930">
    <property type="entry name" value="Endonuclea_NS_2"/>
    <property type="match status" value="1"/>
</dbReference>
<evidence type="ECO:0000259" key="3">
    <source>
        <dbReference type="Pfam" id="PF13930"/>
    </source>
</evidence>
<evidence type="ECO:0000256" key="2">
    <source>
        <dbReference type="SAM" id="SignalP"/>
    </source>
</evidence>
<dbReference type="RefSeq" id="WP_054735659.1">
    <property type="nucleotide sequence ID" value="NZ_AZFZ01000012.1"/>
</dbReference>
<feature type="compositionally biased region" description="Polar residues" evidence="1">
    <location>
        <begin position="25"/>
        <end position="34"/>
    </location>
</feature>
<dbReference type="PROSITE" id="PS51257">
    <property type="entry name" value="PROKAR_LIPOPROTEIN"/>
    <property type="match status" value="1"/>
</dbReference>
<dbReference type="AlphaFoldDB" id="A0A0R1YYY7"/>
<dbReference type="Proteomes" id="UP000051010">
    <property type="component" value="Unassembled WGS sequence"/>
</dbReference>
<feature type="compositionally biased region" description="Low complexity" evidence="1">
    <location>
        <begin position="35"/>
        <end position="54"/>
    </location>
</feature>
<evidence type="ECO:0000256" key="1">
    <source>
        <dbReference type="SAM" id="MobiDB-lite"/>
    </source>
</evidence>
<name>A0A0R1YYY7_9LACO</name>
<evidence type="ECO:0000313" key="5">
    <source>
        <dbReference type="Proteomes" id="UP000051010"/>
    </source>
</evidence>